<dbReference type="GO" id="GO:0005829">
    <property type="term" value="C:cytosol"/>
    <property type="evidence" value="ECO:0007669"/>
    <property type="project" value="TreeGrafter"/>
</dbReference>
<dbReference type="GO" id="GO:0006355">
    <property type="term" value="P:regulation of DNA-templated transcription"/>
    <property type="evidence" value="ECO:0007669"/>
    <property type="project" value="InterPro"/>
</dbReference>
<dbReference type="InterPro" id="IPR036388">
    <property type="entry name" value="WH-like_DNA-bd_sf"/>
</dbReference>
<organism evidence="12 13">
    <name type="scientific">Diplocloster agilis</name>
    <dbReference type="NCBI Taxonomy" id="2850323"/>
    <lineage>
        <taxon>Bacteria</taxon>
        <taxon>Bacillati</taxon>
        <taxon>Bacillota</taxon>
        <taxon>Clostridia</taxon>
        <taxon>Lachnospirales</taxon>
        <taxon>Lachnospiraceae</taxon>
        <taxon>Diplocloster</taxon>
    </lineage>
</organism>
<evidence type="ECO:0000256" key="4">
    <source>
        <dbReference type="ARBA" id="ARBA00023015"/>
    </source>
</evidence>
<evidence type="ECO:0000313" key="12">
    <source>
        <dbReference type="EMBL" id="MBU9736054.1"/>
    </source>
</evidence>
<evidence type="ECO:0000256" key="1">
    <source>
        <dbReference type="ARBA" id="ARBA00018672"/>
    </source>
</evidence>
<evidence type="ECO:0000256" key="7">
    <source>
        <dbReference type="ARBA" id="ARBA00024867"/>
    </source>
</evidence>
<keyword evidence="13" id="KW-1185">Reference proteome</keyword>
<dbReference type="Gene3D" id="6.10.250.690">
    <property type="match status" value="1"/>
</dbReference>
<feature type="DNA-binding region" description="OmpR/PhoB-type" evidence="9">
    <location>
        <begin position="134"/>
        <end position="234"/>
    </location>
</feature>
<dbReference type="PANTHER" id="PTHR48111:SF2">
    <property type="entry name" value="RESPONSE REGULATOR SAER"/>
    <property type="match status" value="1"/>
</dbReference>
<dbReference type="SUPFAM" id="SSF52172">
    <property type="entry name" value="CheY-like"/>
    <property type="match status" value="1"/>
</dbReference>
<keyword evidence="6" id="KW-0804">Transcription</keyword>
<sequence length="239" mass="27087">MHKEQIKILAADDDPDILEILDIVLKREGYQVVLAKNGEEAVRFASPDIDLFILDIAMPVKDGFFACREIRGKSMAPILFLTARTQETDKTAGFSAGADDYLAKPFSNAELLLRVNALLRRCYIYGHPGRGSQVGVYELGRLTLDTNTKTVSLNQEPILLTPTEYGILELMIRYTGKVFSAQELYESVWNEPYSYVENNTIVVHISNLRKKIEADPKTPEYIKSMWGKGYYVEQRIQAL</sequence>
<evidence type="ECO:0000256" key="8">
    <source>
        <dbReference type="PROSITE-ProRule" id="PRU00169"/>
    </source>
</evidence>
<reference evidence="12" key="1">
    <citation type="submission" date="2021-06" db="EMBL/GenBank/DDBJ databases">
        <title>Description of novel taxa of the family Lachnospiraceae.</title>
        <authorList>
            <person name="Chaplin A.V."/>
            <person name="Sokolova S.R."/>
            <person name="Pikina A.P."/>
            <person name="Korzhanova M."/>
            <person name="Belova V."/>
            <person name="Korostin D."/>
            <person name="Efimov B.A."/>
        </authorList>
    </citation>
    <scope>NUCLEOTIDE SEQUENCE</scope>
    <source>
        <strain evidence="12">ASD5720</strain>
    </source>
</reference>
<gene>
    <name evidence="12" type="ORF">KTH89_05850</name>
</gene>
<keyword evidence="3" id="KW-0902">Two-component regulatory system</keyword>
<evidence type="ECO:0000256" key="5">
    <source>
        <dbReference type="ARBA" id="ARBA00023125"/>
    </source>
</evidence>
<feature type="domain" description="OmpR/PhoB-type" evidence="11">
    <location>
        <begin position="134"/>
        <end position="234"/>
    </location>
</feature>
<dbReference type="Gene3D" id="3.40.50.2300">
    <property type="match status" value="1"/>
</dbReference>
<name>A0A949NE74_9FIRM</name>
<dbReference type="SMART" id="SM00862">
    <property type="entry name" value="Trans_reg_C"/>
    <property type="match status" value="1"/>
</dbReference>
<dbReference type="InterPro" id="IPR011006">
    <property type="entry name" value="CheY-like_superfamily"/>
</dbReference>
<comment type="caution">
    <text evidence="12">The sequence shown here is derived from an EMBL/GenBank/DDBJ whole genome shotgun (WGS) entry which is preliminary data.</text>
</comment>
<evidence type="ECO:0000256" key="6">
    <source>
        <dbReference type="ARBA" id="ARBA00023163"/>
    </source>
</evidence>
<evidence type="ECO:0000259" key="10">
    <source>
        <dbReference type="PROSITE" id="PS50110"/>
    </source>
</evidence>
<evidence type="ECO:0000256" key="3">
    <source>
        <dbReference type="ARBA" id="ARBA00023012"/>
    </source>
</evidence>
<dbReference type="Pfam" id="PF00486">
    <property type="entry name" value="Trans_reg_C"/>
    <property type="match status" value="1"/>
</dbReference>
<keyword evidence="2 8" id="KW-0597">Phosphoprotein</keyword>
<dbReference type="CDD" id="cd00383">
    <property type="entry name" value="trans_reg_C"/>
    <property type="match status" value="1"/>
</dbReference>
<accession>A0A949NE74</accession>
<dbReference type="GO" id="GO:0032993">
    <property type="term" value="C:protein-DNA complex"/>
    <property type="evidence" value="ECO:0007669"/>
    <property type="project" value="TreeGrafter"/>
</dbReference>
<dbReference type="InterPro" id="IPR001789">
    <property type="entry name" value="Sig_transdc_resp-reg_receiver"/>
</dbReference>
<dbReference type="GO" id="GO:0000976">
    <property type="term" value="F:transcription cis-regulatory region binding"/>
    <property type="evidence" value="ECO:0007669"/>
    <property type="project" value="TreeGrafter"/>
</dbReference>
<keyword evidence="4" id="KW-0805">Transcription regulation</keyword>
<dbReference type="PANTHER" id="PTHR48111">
    <property type="entry name" value="REGULATOR OF RPOS"/>
    <property type="match status" value="1"/>
</dbReference>
<dbReference type="Pfam" id="PF00072">
    <property type="entry name" value="Response_reg"/>
    <property type="match status" value="1"/>
</dbReference>
<evidence type="ECO:0000256" key="2">
    <source>
        <dbReference type="ARBA" id="ARBA00022553"/>
    </source>
</evidence>
<comment type="function">
    <text evidence="7">May play the central regulatory role in sporulation. It may be an element of the effector pathway responsible for the activation of sporulation genes in response to nutritional stress. Spo0A may act in concert with spo0H (a sigma factor) to control the expression of some genes that are critical to the sporulation process.</text>
</comment>
<feature type="domain" description="Response regulatory" evidence="10">
    <location>
        <begin position="7"/>
        <end position="119"/>
    </location>
</feature>
<dbReference type="EMBL" id="JAHQCW010000006">
    <property type="protein sequence ID" value="MBU9736054.1"/>
    <property type="molecule type" value="Genomic_DNA"/>
</dbReference>
<dbReference type="PROSITE" id="PS50110">
    <property type="entry name" value="RESPONSE_REGULATORY"/>
    <property type="match status" value="1"/>
</dbReference>
<dbReference type="GO" id="GO:0000156">
    <property type="term" value="F:phosphorelay response regulator activity"/>
    <property type="evidence" value="ECO:0007669"/>
    <property type="project" value="TreeGrafter"/>
</dbReference>
<dbReference type="AlphaFoldDB" id="A0A949NE74"/>
<dbReference type="InterPro" id="IPR001867">
    <property type="entry name" value="OmpR/PhoB-type_DNA-bd"/>
</dbReference>
<proteinExistence type="predicted"/>
<dbReference type="RefSeq" id="WP_238721014.1">
    <property type="nucleotide sequence ID" value="NZ_JAHQCW010000006.1"/>
</dbReference>
<dbReference type="Proteomes" id="UP000712157">
    <property type="component" value="Unassembled WGS sequence"/>
</dbReference>
<keyword evidence="5 9" id="KW-0238">DNA-binding</keyword>
<dbReference type="InterPro" id="IPR039420">
    <property type="entry name" value="WalR-like"/>
</dbReference>
<evidence type="ECO:0000259" key="11">
    <source>
        <dbReference type="PROSITE" id="PS51755"/>
    </source>
</evidence>
<evidence type="ECO:0000313" key="13">
    <source>
        <dbReference type="Proteomes" id="UP000712157"/>
    </source>
</evidence>
<protein>
    <recommendedName>
        <fullName evidence="1">Stage 0 sporulation protein A homolog</fullName>
    </recommendedName>
</protein>
<dbReference type="Gene3D" id="1.10.10.10">
    <property type="entry name" value="Winged helix-like DNA-binding domain superfamily/Winged helix DNA-binding domain"/>
    <property type="match status" value="1"/>
</dbReference>
<evidence type="ECO:0000256" key="9">
    <source>
        <dbReference type="PROSITE-ProRule" id="PRU01091"/>
    </source>
</evidence>
<dbReference type="SMART" id="SM00448">
    <property type="entry name" value="REC"/>
    <property type="match status" value="1"/>
</dbReference>
<feature type="modified residue" description="4-aspartylphosphate" evidence="8">
    <location>
        <position position="55"/>
    </location>
</feature>
<dbReference type="PROSITE" id="PS51755">
    <property type="entry name" value="OMPR_PHOB"/>
    <property type="match status" value="1"/>
</dbReference>
<dbReference type="FunFam" id="1.10.10.10:FF:000018">
    <property type="entry name" value="DNA-binding response regulator ResD"/>
    <property type="match status" value="1"/>
</dbReference>